<evidence type="ECO:0000313" key="1">
    <source>
        <dbReference type="EMBL" id="ODN05103.1"/>
    </source>
</evidence>
<reference evidence="1 2" key="1">
    <citation type="journal article" date="2016" name="Genome Biol. Evol.">
        <title>Gene Family Evolution Reflects Adaptation to Soil Environmental Stressors in the Genome of the Collembolan Orchesella cincta.</title>
        <authorList>
            <person name="Faddeeva-Vakhrusheva A."/>
            <person name="Derks M.F."/>
            <person name="Anvar S.Y."/>
            <person name="Agamennone V."/>
            <person name="Suring W."/>
            <person name="Smit S."/>
            <person name="van Straalen N.M."/>
            <person name="Roelofs D."/>
        </authorList>
    </citation>
    <scope>NUCLEOTIDE SEQUENCE [LARGE SCALE GENOMIC DNA]</scope>
    <source>
        <tissue evidence="1">Mixed pool</tissue>
    </source>
</reference>
<dbReference type="Proteomes" id="UP000094527">
    <property type="component" value="Unassembled WGS sequence"/>
</dbReference>
<accession>A0A1D2NIK3</accession>
<dbReference type="AlphaFoldDB" id="A0A1D2NIK3"/>
<dbReference type="EMBL" id="LJIJ01000030">
    <property type="protein sequence ID" value="ODN05103.1"/>
    <property type="molecule type" value="Genomic_DNA"/>
</dbReference>
<protein>
    <submittedName>
        <fullName evidence="1">Uncharacterized protein</fullName>
    </submittedName>
</protein>
<gene>
    <name evidence="1" type="ORF">Ocin01_01599</name>
</gene>
<comment type="caution">
    <text evidence="1">The sequence shown here is derived from an EMBL/GenBank/DDBJ whole genome shotgun (WGS) entry which is preliminary data.</text>
</comment>
<sequence>MYGYTCIAVPDPDNCTAPESCKMMAKCIPNGSQYSNNSQFETYCGGNKCKPGYVCRFVKPPCLWAKPCTSHPILTCVPFPEIPTKKENKETFQYSSGGGNRPDLSCASKRCLSGTVCAMERDCTGVRYPSEQTCPTVPVCKKSIKENPEVVQDHENF</sequence>
<feature type="non-terminal residue" evidence="1">
    <location>
        <position position="157"/>
    </location>
</feature>
<name>A0A1D2NIK3_ORCCI</name>
<evidence type="ECO:0000313" key="2">
    <source>
        <dbReference type="Proteomes" id="UP000094527"/>
    </source>
</evidence>
<proteinExistence type="predicted"/>
<organism evidence="1 2">
    <name type="scientific">Orchesella cincta</name>
    <name type="common">Springtail</name>
    <name type="synonym">Podura cincta</name>
    <dbReference type="NCBI Taxonomy" id="48709"/>
    <lineage>
        <taxon>Eukaryota</taxon>
        <taxon>Metazoa</taxon>
        <taxon>Ecdysozoa</taxon>
        <taxon>Arthropoda</taxon>
        <taxon>Hexapoda</taxon>
        <taxon>Collembola</taxon>
        <taxon>Entomobryomorpha</taxon>
        <taxon>Entomobryoidea</taxon>
        <taxon>Orchesellidae</taxon>
        <taxon>Orchesellinae</taxon>
        <taxon>Orchesella</taxon>
    </lineage>
</organism>
<keyword evidence="2" id="KW-1185">Reference proteome</keyword>